<organism evidence="3 4">
    <name type="scientific">Colletotrichum fructicola (strain Nara gc5)</name>
    <name type="common">Anthracnose fungus</name>
    <name type="synonym">Colletotrichum gloeosporioides (strain Nara gc5)</name>
    <dbReference type="NCBI Taxonomy" id="1213859"/>
    <lineage>
        <taxon>Eukaryota</taxon>
        <taxon>Fungi</taxon>
        <taxon>Dikarya</taxon>
        <taxon>Ascomycota</taxon>
        <taxon>Pezizomycotina</taxon>
        <taxon>Sordariomycetes</taxon>
        <taxon>Hypocreomycetidae</taxon>
        <taxon>Glomerellales</taxon>
        <taxon>Glomerellaceae</taxon>
        <taxon>Colletotrichum</taxon>
        <taxon>Colletotrichum gloeosporioides species complex</taxon>
    </lineage>
</organism>
<dbReference type="OrthoDB" id="5383818at2759"/>
<feature type="compositionally biased region" description="Low complexity" evidence="1">
    <location>
        <begin position="206"/>
        <end position="218"/>
    </location>
</feature>
<reference evidence="3 4" key="2">
    <citation type="submission" date="2020-04" db="EMBL/GenBank/DDBJ databases">
        <title>Genome sequencing and assembly of multiple isolates from the Colletotrichum gloeosporioides species complex.</title>
        <authorList>
            <person name="Gan P."/>
            <person name="Shirasu K."/>
        </authorList>
    </citation>
    <scope>NUCLEOTIDE SEQUENCE [LARGE SCALE GENOMIC DNA]</scope>
    <source>
        <strain evidence="3 4">Nara gc5</strain>
    </source>
</reference>
<sequence>MVSKSALLLAYAAAIVSATPVQRRVVTELNEDAFKEAQQRDATATRAFSNVQIKTADGKCLFVDKLSGDFRANLTPIQVAQCGTKDGEGWDVITAGKHNDQAGSALIVSSLTQACANFDPRRAAGNQVLLFSCGGRADGGGQVTNSQLFTFSGGAGPLALQPENDKGKCFTVKGAVVDIADCNVSDQNQAFTFGGAAGSAGGATGGNENTNNDGQNGAQKPESSNAAPAATEAPAAGGCGGEDATITMTATATVKPGKGNAEAPAATAKPETTAPAAAAPASSAAPTAGTGGDNGAKNGNIPASNPTTPVPVSRAGGTLNPTAAAEANEFDNTATRSFIKAFIRAPNGQCLFIDPTAGDFRQNLIPVSLVECSGAANEQFDIVTKGKHNDGKDGAALVVSSLTNGCVSTDGRRADGDTVTMFSCGGRAAGEGLTNTGQLVKITGNSFVWTPVNDKATCVVPGNNGRLVTAACKGDSSETYTIVAGNGV</sequence>
<feature type="region of interest" description="Disordered" evidence="1">
    <location>
        <begin position="202"/>
        <end position="242"/>
    </location>
</feature>
<reference evidence="3 4" key="1">
    <citation type="submission" date="2012-08" db="EMBL/GenBank/DDBJ databases">
        <authorList>
            <person name="Gan P.H.P."/>
            <person name="Ikeda K."/>
            <person name="Irieda H."/>
            <person name="Narusaka M."/>
            <person name="O'Connell R.J."/>
            <person name="Narusaka Y."/>
            <person name="Takano Y."/>
            <person name="Kubo Y."/>
            <person name="Shirasu K."/>
        </authorList>
    </citation>
    <scope>NUCLEOTIDE SEQUENCE [LARGE SCALE GENOMIC DNA]</scope>
    <source>
        <strain evidence="3 4">Nara gc5</strain>
    </source>
</reference>
<dbReference type="GeneID" id="43613010"/>
<dbReference type="Gene3D" id="2.80.10.50">
    <property type="match status" value="2"/>
</dbReference>
<dbReference type="InParanoid" id="A0A7J6JQJ0"/>
<dbReference type="CDD" id="cd00161">
    <property type="entry name" value="beta-trefoil_Ricin-like"/>
    <property type="match status" value="1"/>
</dbReference>
<evidence type="ECO:0008006" key="5">
    <source>
        <dbReference type="Google" id="ProtNLM"/>
    </source>
</evidence>
<feature type="chain" id="PRO_5029729062" description="Ricin-type beta-trefoil lectin domain-containing protein" evidence="2">
    <location>
        <begin position="19"/>
        <end position="488"/>
    </location>
</feature>
<dbReference type="EMBL" id="ANPB02000001">
    <property type="protein sequence ID" value="KAF4492273.1"/>
    <property type="molecule type" value="Genomic_DNA"/>
</dbReference>
<keyword evidence="2" id="KW-0732">Signal</keyword>
<dbReference type="RefSeq" id="XP_031891439.1">
    <property type="nucleotide sequence ID" value="XM_032028923.1"/>
</dbReference>
<protein>
    <recommendedName>
        <fullName evidence="5">Ricin-type beta-trefoil lectin domain-containing protein</fullName>
    </recommendedName>
</protein>
<feature type="compositionally biased region" description="Low complexity" evidence="1">
    <location>
        <begin position="226"/>
        <end position="236"/>
    </location>
</feature>
<comment type="caution">
    <text evidence="3">The sequence shown here is derived from an EMBL/GenBank/DDBJ whole genome shotgun (WGS) entry which is preliminary data.</text>
</comment>
<gene>
    <name evidence="3" type="ORF">CGGC5_v001911</name>
</gene>
<feature type="compositionally biased region" description="Low complexity" evidence="1">
    <location>
        <begin position="257"/>
        <end position="288"/>
    </location>
</feature>
<dbReference type="AlphaFoldDB" id="A0A7J6JQJ0"/>
<accession>A0A7J6JQJ0</accession>
<dbReference type="PROSITE" id="PS50231">
    <property type="entry name" value="RICIN_B_LECTIN"/>
    <property type="match status" value="2"/>
</dbReference>
<evidence type="ECO:0000313" key="4">
    <source>
        <dbReference type="Proteomes" id="UP000011096"/>
    </source>
</evidence>
<dbReference type="SUPFAM" id="SSF50370">
    <property type="entry name" value="Ricin B-like lectins"/>
    <property type="match status" value="2"/>
</dbReference>
<evidence type="ECO:0000256" key="2">
    <source>
        <dbReference type="SAM" id="SignalP"/>
    </source>
</evidence>
<proteinExistence type="predicted"/>
<dbReference type="InterPro" id="IPR035992">
    <property type="entry name" value="Ricin_B-like_lectins"/>
</dbReference>
<evidence type="ECO:0000313" key="3">
    <source>
        <dbReference type="EMBL" id="KAF4492273.1"/>
    </source>
</evidence>
<evidence type="ECO:0000256" key="1">
    <source>
        <dbReference type="SAM" id="MobiDB-lite"/>
    </source>
</evidence>
<keyword evidence="4" id="KW-1185">Reference proteome</keyword>
<name>A0A7J6JQJ0_COLFN</name>
<feature type="region of interest" description="Disordered" evidence="1">
    <location>
        <begin position="255"/>
        <end position="319"/>
    </location>
</feature>
<feature type="signal peptide" evidence="2">
    <location>
        <begin position="1"/>
        <end position="18"/>
    </location>
</feature>
<dbReference type="Proteomes" id="UP000011096">
    <property type="component" value="Unassembled WGS sequence"/>
</dbReference>